<sequence>GELPQGVVEGGVRLGVEEDEADFGDSGDVAGSGAWVTVAVTNGFKFCTDRTQRDAGGVRERPAVDACGDRREGDRGGAQLAGDAQ</sequence>
<evidence type="ECO:0000256" key="1">
    <source>
        <dbReference type="SAM" id="MobiDB-lite"/>
    </source>
</evidence>
<dbReference type="EMBL" id="LGUT01000071">
    <property type="protein sequence ID" value="KOG91841.1"/>
    <property type="molecule type" value="Genomic_DNA"/>
</dbReference>
<accession>A0ABR5JFJ4</accession>
<name>A0ABR5JFJ4_9ACTN</name>
<feature type="region of interest" description="Disordered" evidence="1">
    <location>
        <begin position="57"/>
        <end position="85"/>
    </location>
</feature>
<reference evidence="2 3" key="1">
    <citation type="submission" date="2015-07" db="EMBL/GenBank/DDBJ databases">
        <authorList>
            <person name="Ju K.-S."/>
            <person name="Doroghazi J.R."/>
            <person name="Metcalf W.W."/>
        </authorList>
    </citation>
    <scope>NUCLEOTIDE SEQUENCE [LARGE SCALE GENOMIC DNA]</scope>
    <source>
        <strain evidence="2 3">NRRL B-3589</strain>
    </source>
</reference>
<gene>
    <name evidence="2" type="ORF">ADK38_00960</name>
</gene>
<feature type="compositionally biased region" description="Basic and acidic residues" evidence="1">
    <location>
        <begin position="57"/>
        <end position="75"/>
    </location>
</feature>
<evidence type="ECO:0000313" key="3">
    <source>
        <dbReference type="Proteomes" id="UP000037020"/>
    </source>
</evidence>
<feature type="non-terminal residue" evidence="2">
    <location>
        <position position="1"/>
    </location>
</feature>
<dbReference type="Proteomes" id="UP000037020">
    <property type="component" value="Unassembled WGS sequence"/>
</dbReference>
<proteinExistence type="predicted"/>
<comment type="caution">
    <text evidence="2">The sequence shown here is derived from an EMBL/GenBank/DDBJ whole genome shotgun (WGS) entry which is preliminary data.</text>
</comment>
<evidence type="ECO:0000313" key="2">
    <source>
        <dbReference type="EMBL" id="KOG91841.1"/>
    </source>
</evidence>
<protein>
    <submittedName>
        <fullName evidence="2">Uncharacterized protein</fullName>
    </submittedName>
</protein>
<keyword evidence="3" id="KW-1185">Reference proteome</keyword>
<organism evidence="2 3">
    <name type="scientific">Streptomyces varsoviensis</name>
    <dbReference type="NCBI Taxonomy" id="67373"/>
    <lineage>
        <taxon>Bacteria</taxon>
        <taxon>Bacillati</taxon>
        <taxon>Actinomycetota</taxon>
        <taxon>Actinomycetes</taxon>
        <taxon>Kitasatosporales</taxon>
        <taxon>Streptomycetaceae</taxon>
        <taxon>Streptomyces</taxon>
    </lineage>
</organism>